<sequence length="132" mass="13152">MGPDVATRTPEVTRPPVLLAAPALAVAGLLVDLALGGDVGLVFGLVFVTACTALGLLADPRRFYVAALVPPTTMLACLLVLGVAAPAALGVPDAGPVAGVVAGFAHHSWALGVGYLVALAGLGLRLRLPVTR</sequence>
<feature type="transmembrane region" description="Helical" evidence="1">
    <location>
        <begin position="65"/>
        <end position="89"/>
    </location>
</feature>
<keyword evidence="1" id="KW-0812">Transmembrane</keyword>
<feature type="domain" description="DUF6542" evidence="2">
    <location>
        <begin position="18"/>
        <end position="120"/>
    </location>
</feature>
<name>A0ABN2PFN6_9ACTN</name>
<dbReference type="RefSeq" id="WP_344006574.1">
    <property type="nucleotide sequence ID" value="NZ_BAAAMY010000004.1"/>
</dbReference>
<feature type="transmembrane region" description="Helical" evidence="1">
    <location>
        <begin position="109"/>
        <end position="128"/>
    </location>
</feature>
<dbReference type="InterPro" id="IPR046672">
    <property type="entry name" value="DUF6542"/>
</dbReference>
<evidence type="ECO:0000313" key="4">
    <source>
        <dbReference type="Proteomes" id="UP001501612"/>
    </source>
</evidence>
<dbReference type="Pfam" id="PF20177">
    <property type="entry name" value="DUF6542"/>
    <property type="match status" value="1"/>
</dbReference>
<feature type="transmembrane region" description="Helical" evidence="1">
    <location>
        <begin position="41"/>
        <end position="58"/>
    </location>
</feature>
<dbReference type="EMBL" id="BAAAMY010000004">
    <property type="protein sequence ID" value="GAA1918121.1"/>
    <property type="molecule type" value="Genomic_DNA"/>
</dbReference>
<feature type="transmembrane region" description="Helical" evidence="1">
    <location>
        <begin position="17"/>
        <end position="35"/>
    </location>
</feature>
<accession>A0ABN2PFN6</accession>
<proteinExistence type="predicted"/>
<gene>
    <name evidence="3" type="ORF">GCM10009737_19460</name>
</gene>
<reference evidence="3 4" key="1">
    <citation type="journal article" date="2019" name="Int. J. Syst. Evol. Microbiol.">
        <title>The Global Catalogue of Microorganisms (GCM) 10K type strain sequencing project: providing services to taxonomists for standard genome sequencing and annotation.</title>
        <authorList>
            <consortium name="The Broad Institute Genomics Platform"/>
            <consortium name="The Broad Institute Genome Sequencing Center for Infectious Disease"/>
            <person name="Wu L."/>
            <person name="Ma J."/>
        </authorList>
    </citation>
    <scope>NUCLEOTIDE SEQUENCE [LARGE SCALE GENOMIC DNA]</scope>
    <source>
        <strain evidence="3 4">JCM 14046</strain>
    </source>
</reference>
<evidence type="ECO:0000256" key="1">
    <source>
        <dbReference type="SAM" id="Phobius"/>
    </source>
</evidence>
<protein>
    <recommendedName>
        <fullName evidence="2">DUF6542 domain-containing protein</fullName>
    </recommendedName>
</protein>
<organism evidence="3 4">
    <name type="scientific">Nocardioides lentus</name>
    <dbReference type="NCBI Taxonomy" id="338077"/>
    <lineage>
        <taxon>Bacteria</taxon>
        <taxon>Bacillati</taxon>
        <taxon>Actinomycetota</taxon>
        <taxon>Actinomycetes</taxon>
        <taxon>Propionibacteriales</taxon>
        <taxon>Nocardioidaceae</taxon>
        <taxon>Nocardioides</taxon>
    </lineage>
</organism>
<comment type="caution">
    <text evidence="3">The sequence shown here is derived from an EMBL/GenBank/DDBJ whole genome shotgun (WGS) entry which is preliminary data.</text>
</comment>
<keyword evidence="1" id="KW-1133">Transmembrane helix</keyword>
<evidence type="ECO:0000313" key="3">
    <source>
        <dbReference type="EMBL" id="GAA1918121.1"/>
    </source>
</evidence>
<dbReference type="Proteomes" id="UP001501612">
    <property type="component" value="Unassembled WGS sequence"/>
</dbReference>
<keyword evidence="4" id="KW-1185">Reference proteome</keyword>
<keyword evidence="1" id="KW-0472">Membrane</keyword>
<evidence type="ECO:0000259" key="2">
    <source>
        <dbReference type="Pfam" id="PF20177"/>
    </source>
</evidence>